<keyword evidence="2" id="KW-1185">Reference proteome</keyword>
<accession>A0A1G8RRC7</accession>
<gene>
    <name evidence="1" type="ORF">SAMN04488123_1203</name>
</gene>
<reference evidence="1 2" key="1">
    <citation type="submission" date="2016-10" db="EMBL/GenBank/DDBJ databases">
        <authorList>
            <person name="de Groot N.N."/>
        </authorList>
    </citation>
    <scope>NUCLEOTIDE SEQUENCE [LARGE SCALE GENOMIC DNA]</scope>
    <source>
        <strain evidence="1 2">DSM 21771</strain>
    </source>
</reference>
<dbReference type="RefSeq" id="WP_090399626.1">
    <property type="nucleotide sequence ID" value="NZ_FNEN01000020.1"/>
</dbReference>
<evidence type="ECO:0000313" key="2">
    <source>
        <dbReference type="Proteomes" id="UP000198853"/>
    </source>
</evidence>
<organism evidence="1 2">
    <name type="scientific">Natribacillus halophilus</name>
    <dbReference type="NCBI Taxonomy" id="549003"/>
    <lineage>
        <taxon>Bacteria</taxon>
        <taxon>Bacillati</taxon>
        <taxon>Bacillota</taxon>
        <taxon>Bacilli</taxon>
        <taxon>Bacillales</taxon>
        <taxon>Bacillaceae</taxon>
        <taxon>Natribacillus</taxon>
    </lineage>
</organism>
<dbReference type="Proteomes" id="UP000198853">
    <property type="component" value="Unassembled WGS sequence"/>
</dbReference>
<name>A0A1G8RRC7_9BACI</name>
<dbReference type="AlphaFoldDB" id="A0A1G8RRC7"/>
<protein>
    <submittedName>
        <fullName evidence="1">Uncharacterized protein</fullName>
    </submittedName>
</protein>
<evidence type="ECO:0000313" key="1">
    <source>
        <dbReference type="EMBL" id="SDJ19517.1"/>
    </source>
</evidence>
<proteinExistence type="predicted"/>
<dbReference type="EMBL" id="FNEN01000020">
    <property type="protein sequence ID" value="SDJ19517.1"/>
    <property type="molecule type" value="Genomic_DNA"/>
</dbReference>
<sequence length="137" mass="15933">MTKQEMYEMVMKVKKESQYDYYHMGVRFEDMDRNEGDIITEVSRHNPDREDERDFPEYGTDEYEEMEKLDGISAWEINHFKKDYKPNKGEENELATNAYIGTHAYVIASDDVGGGIDDDSDEGEIILKDAVVLANIF</sequence>
<dbReference type="OrthoDB" id="2619511at2"/>